<dbReference type="Proteomes" id="UP000242519">
    <property type="component" value="Unassembled WGS sequence"/>
</dbReference>
<dbReference type="OrthoDB" id="3542763at2759"/>
<reference evidence="3 4" key="1">
    <citation type="submission" date="2017-04" db="EMBL/GenBank/DDBJ databases">
        <title>Draft genome sequence of Marssonina coronaria NL1: causal agent of apple blotch.</title>
        <authorList>
            <person name="Cheng Q."/>
        </authorList>
    </citation>
    <scope>NUCLEOTIDE SEQUENCE [LARGE SCALE GENOMIC DNA]</scope>
    <source>
        <strain evidence="3 4">NL1</strain>
    </source>
</reference>
<name>A0A218ZC40_9HELO</name>
<feature type="coiled-coil region" evidence="1">
    <location>
        <begin position="672"/>
        <end position="704"/>
    </location>
</feature>
<dbReference type="AlphaFoldDB" id="A0A218ZC40"/>
<evidence type="ECO:0000313" key="4">
    <source>
        <dbReference type="Proteomes" id="UP000242519"/>
    </source>
</evidence>
<dbReference type="EMBL" id="MZNU01000081">
    <property type="protein sequence ID" value="OWP05083.1"/>
    <property type="molecule type" value="Genomic_DNA"/>
</dbReference>
<evidence type="ECO:0000256" key="1">
    <source>
        <dbReference type="SAM" id="Coils"/>
    </source>
</evidence>
<dbReference type="InParanoid" id="A0A218ZC40"/>
<comment type="caution">
    <text evidence="3">The sequence shown here is derived from an EMBL/GenBank/DDBJ whole genome shotgun (WGS) entry which is preliminary data.</text>
</comment>
<keyword evidence="4" id="KW-1185">Reference proteome</keyword>
<feature type="region of interest" description="Disordered" evidence="2">
    <location>
        <begin position="507"/>
        <end position="535"/>
    </location>
</feature>
<organism evidence="3 4">
    <name type="scientific">Diplocarpon coronariae</name>
    <dbReference type="NCBI Taxonomy" id="2795749"/>
    <lineage>
        <taxon>Eukaryota</taxon>
        <taxon>Fungi</taxon>
        <taxon>Dikarya</taxon>
        <taxon>Ascomycota</taxon>
        <taxon>Pezizomycotina</taxon>
        <taxon>Leotiomycetes</taxon>
        <taxon>Helotiales</taxon>
        <taxon>Drepanopezizaceae</taxon>
        <taxon>Diplocarpon</taxon>
    </lineage>
</organism>
<accession>A0A218ZC40</accession>
<proteinExistence type="predicted"/>
<feature type="compositionally biased region" description="Low complexity" evidence="2">
    <location>
        <begin position="1184"/>
        <end position="1195"/>
    </location>
</feature>
<feature type="compositionally biased region" description="Basic residues" evidence="2">
    <location>
        <begin position="1217"/>
        <end position="1236"/>
    </location>
</feature>
<feature type="region of interest" description="Disordered" evidence="2">
    <location>
        <begin position="1184"/>
        <end position="1236"/>
    </location>
</feature>
<evidence type="ECO:0000256" key="2">
    <source>
        <dbReference type="SAM" id="MobiDB-lite"/>
    </source>
</evidence>
<evidence type="ECO:0000313" key="3">
    <source>
        <dbReference type="EMBL" id="OWP05083.1"/>
    </source>
</evidence>
<feature type="region of interest" description="Disordered" evidence="2">
    <location>
        <begin position="149"/>
        <end position="169"/>
    </location>
</feature>
<protein>
    <submittedName>
        <fullName evidence="3">Uncharacterized protein</fullName>
    </submittedName>
</protein>
<keyword evidence="1" id="KW-0175">Coiled coil</keyword>
<sequence length="1236" mass="136321">MDEEKSAIEAAIARIEAPQAEGQSLKSAVNAMGTRVGGKVIPKTCGGAGACKILICDHKYATSKSRDVVAPMDEDPRLSPKLIESLLQKCKGDGYPITDYYLRGMYQHAGFSVLGAIKAIKNDIDRRERILHESGRVNVARENAMRGTELDLDAGSPPPSLSPASAPTQTCCHDVSSPCEHTLAAAAAEAGASAAPAPEVRVISLPYYRDTFLVLLEHEDALIRDATASCTNASPAANSFAGTTAKRTLMSRFQSREDKERGLQAYVEEGKWRIARAEYWKQSKAQRLSEAELETRMQVWEEENGGYMELMGGGWRKHSSEKVLGDVTEEDGLKAEHTIEEVGESSGAPAPSPYQWGDDLSLEDPAADAKWEGLGRRAKVPVKNSTKDPLPNPMRVDLIHAYLLANGGPEELVRQKQEACDFVKADIAGRRIVWKEDREVASRADEEAEFTKLANLAADIESLGLDLGPTRRSSPTWPELLAEMGDPENPDHAELMKIEGVFPKPKHARGVWQSGSSTNLNPDMVRAPPKGEEARELPPKTYMEYEKQAGAEFFKLTTPACTLAGIKYVHEQDKPVLTSGSASGTGPVDTAAQFAADELALKSAFKVKQGIAADVRKARKANPEDQRAAASRKSARDQYLKESLYTQDFTLESIDSDSLTEQQKISRLRILAGKLAAEHRELKMKNVELKARILQKLLSTAEVKIVGEPAYIMRTAARIADLNLTFEFTDENGVAKLGCDKMYYLIEDLNHKLDSFTHKILDESTRKSALEAWKSAMGSLSLKKMCEEAILINNLLMVEDLEQMADWTYASAGILDGMIVFYSRACCDPHEIQHRLASKKFQADMKEFLLLCHKVAELPDDLSPAGVAKAKDEFGSQDEENMEEYFVHRIRDITKCHCPEDVLDPENAALYDELLEMARDFDSVVFPYVAAPEDPFDAFKRVVNILYSGNSIPKTQDQIEEVRALLASQNVPTKLALLGLMDEHLDGVADDNSQMRALARASLRKDFELLFKYYLVNRPDIAQGSGVVFLEGVTGIRYQDLSTGQALRSVQQLDGAKIWEWLLVFQFARSRIETEWEEAMGAENLALPKGWKEELAEIKKQIADTAPSDQSLTGEQCLGKLIGIDPIKGKPDDKKALKETMKNLGLETTAGAPPTDVPAHYATMEDVVEYGGEEKRVLAELEAGEAAPGLEEAPLMSERARGKLPAISEEESTEPFKKKKKMPRKKAAAGASKGRR</sequence>
<gene>
    <name evidence="3" type="ORF">B2J93_8296</name>
</gene>